<dbReference type="Proteomes" id="UP000262802">
    <property type="component" value="Chromosome"/>
</dbReference>
<accession>A0A3B7RP90</accession>
<proteinExistence type="predicted"/>
<dbReference type="KEGG" id="hyh:D3Y59_02565"/>
<feature type="chain" id="PRO_5017784904" description="Lipoprotein" evidence="2">
    <location>
        <begin position="22"/>
        <end position="193"/>
    </location>
</feature>
<organism evidence="3 4">
    <name type="scientific">Hymenobacter oligotrophus</name>
    <dbReference type="NCBI Taxonomy" id="2319843"/>
    <lineage>
        <taxon>Bacteria</taxon>
        <taxon>Pseudomonadati</taxon>
        <taxon>Bacteroidota</taxon>
        <taxon>Cytophagia</taxon>
        <taxon>Cytophagales</taxon>
        <taxon>Hymenobacteraceae</taxon>
        <taxon>Hymenobacter</taxon>
    </lineage>
</organism>
<dbReference type="OrthoDB" id="880950at2"/>
<sequence length="193" mass="19998">MKFHYLGMLAAALLVAGCNQSAPSTEQPEAAASATEQAAPADSTASPAPVAEGSTPAAAPAAAAPVAAQLSFRFEPVKDADGGPKKTTAYLIIKGAETKEIDLGRFVGKPDVVDEAKAKRAEFPSNTLVGFRSYDANSGTGSDVSVTPGDGARLRVLQRRIDELAEKPFTFQTAREIPLPDNTVVQAAALSKK</sequence>
<name>A0A3B7RP90_9BACT</name>
<feature type="region of interest" description="Disordered" evidence="1">
    <location>
        <begin position="21"/>
        <end position="57"/>
    </location>
</feature>
<dbReference type="PROSITE" id="PS51257">
    <property type="entry name" value="PROKAR_LIPOPROTEIN"/>
    <property type="match status" value="1"/>
</dbReference>
<gene>
    <name evidence="3" type="ORF">D3Y59_02565</name>
</gene>
<evidence type="ECO:0000313" key="4">
    <source>
        <dbReference type="Proteomes" id="UP000262802"/>
    </source>
</evidence>
<keyword evidence="2" id="KW-0732">Signal</keyword>
<dbReference type="AlphaFoldDB" id="A0A3B7RP90"/>
<dbReference type="EMBL" id="CP032317">
    <property type="protein sequence ID" value="AYA36037.1"/>
    <property type="molecule type" value="Genomic_DNA"/>
</dbReference>
<evidence type="ECO:0008006" key="5">
    <source>
        <dbReference type="Google" id="ProtNLM"/>
    </source>
</evidence>
<reference evidence="3 4" key="1">
    <citation type="submission" date="2018-09" db="EMBL/GenBank/DDBJ databases">
        <title>Hymenobacter medium sp. nov., isolated from R2A medium.</title>
        <authorList>
            <person name="Yingchao G."/>
        </authorList>
    </citation>
    <scope>NUCLEOTIDE SEQUENCE [LARGE SCALE GENOMIC DNA]</scope>
    <source>
        <strain evidence="4">sh-6</strain>
    </source>
</reference>
<evidence type="ECO:0000256" key="2">
    <source>
        <dbReference type="SAM" id="SignalP"/>
    </source>
</evidence>
<protein>
    <recommendedName>
        <fullName evidence="5">Lipoprotein</fullName>
    </recommendedName>
</protein>
<dbReference type="RefSeq" id="WP_119443624.1">
    <property type="nucleotide sequence ID" value="NZ_CP032317.1"/>
</dbReference>
<evidence type="ECO:0000256" key="1">
    <source>
        <dbReference type="SAM" id="MobiDB-lite"/>
    </source>
</evidence>
<evidence type="ECO:0000313" key="3">
    <source>
        <dbReference type="EMBL" id="AYA36037.1"/>
    </source>
</evidence>
<feature type="signal peptide" evidence="2">
    <location>
        <begin position="1"/>
        <end position="21"/>
    </location>
</feature>
<keyword evidence="4" id="KW-1185">Reference proteome</keyword>